<dbReference type="AlphaFoldDB" id="A0A173LHK3"/>
<feature type="transmembrane region" description="Helical" evidence="2">
    <location>
        <begin position="107"/>
        <end position="127"/>
    </location>
</feature>
<organism evidence="3 4">
    <name type="scientific">Dietzia timorensis</name>
    <dbReference type="NCBI Taxonomy" id="499555"/>
    <lineage>
        <taxon>Bacteria</taxon>
        <taxon>Bacillati</taxon>
        <taxon>Actinomycetota</taxon>
        <taxon>Actinomycetes</taxon>
        <taxon>Mycobacteriales</taxon>
        <taxon>Dietziaceae</taxon>
        <taxon>Dietzia</taxon>
    </lineage>
</organism>
<evidence type="ECO:0000313" key="4">
    <source>
        <dbReference type="Proteomes" id="UP000186104"/>
    </source>
</evidence>
<keyword evidence="2" id="KW-1133">Transmembrane helix</keyword>
<evidence type="ECO:0000256" key="2">
    <source>
        <dbReference type="SAM" id="Phobius"/>
    </source>
</evidence>
<reference evidence="3 4" key="1">
    <citation type="submission" date="2016-06" db="EMBL/GenBank/DDBJ databases">
        <title>Complete genome sequence of a saline-alkali tolerant type strain Dietzia timorensis ID05-A0528T.</title>
        <authorList>
            <person name="Wu X."/>
        </authorList>
    </citation>
    <scope>NUCLEOTIDE SEQUENCE [LARGE SCALE GENOMIC DNA]</scope>
    <source>
        <strain evidence="3 4">ID05-A0528</strain>
    </source>
</reference>
<dbReference type="EMBL" id="CP015961">
    <property type="protein sequence ID" value="ANI91745.1"/>
    <property type="molecule type" value="Genomic_DNA"/>
</dbReference>
<evidence type="ECO:0000256" key="1">
    <source>
        <dbReference type="SAM" id="MobiDB-lite"/>
    </source>
</evidence>
<feature type="region of interest" description="Disordered" evidence="1">
    <location>
        <begin position="1"/>
        <end position="21"/>
    </location>
</feature>
<dbReference type="STRING" id="499555.BJL86_0952"/>
<sequence>MNDDRRTNQQPSFGGPDFGAPAHQIYEVEQDPIVPPGIPAHAGAGGPDFRGPIATGQMSIPTFAPVAPASMVQSPQRRRGSVMYFLLGLLIFALAVVTVVIGQSAAGMLLAAAPFIVIGSIVVLFTMRR</sequence>
<dbReference type="Proteomes" id="UP000186104">
    <property type="component" value="Chromosome"/>
</dbReference>
<accession>A0A173LHK3</accession>
<gene>
    <name evidence="3" type="ORF">BJL86_0952</name>
</gene>
<proteinExistence type="predicted"/>
<dbReference type="RefSeq" id="WP_067475763.1">
    <property type="nucleotide sequence ID" value="NZ_CP015961.1"/>
</dbReference>
<keyword evidence="2" id="KW-0472">Membrane</keyword>
<keyword evidence="2" id="KW-0812">Transmembrane</keyword>
<evidence type="ECO:0000313" key="3">
    <source>
        <dbReference type="EMBL" id="ANI91745.1"/>
    </source>
</evidence>
<name>A0A173LHK3_9ACTN</name>
<keyword evidence="4" id="KW-1185">Reference proteome</keyword>
<protein>
    <submittedName>
        <fullName evidence="3">Uncharacterized protein</fullName>
    </submittedName>
</protein>
<feature type="transmembrane region" description="Helical" evidence="2">
    <location>
        <begin position="81"/>
        <end position="101"/>
    </location>
</feature>
<dbReference type="KEGG" id="dtm:BJL86_0952"/>